<dbReference type="EMBL" id="AP023355">
    <property type="protein sequence ID" value="BCJ37211.1"/>
    <property type="molecule type" value="Genomic_DNA"/>
</dbReference>
<evidence type="ECO:0000313" key="2">
    <source>
        <dbReference type="Proteomes" id="UP000611640"/>
    </source>
</evidence>
<protein>
    <recommendedName>
        <fullName evidence="3">Condensation domain-containing protein</fullName>
    </recommendedName>
</protein>
<sequence>MPHRAGFAFQLELRLPAGSTGEVVASYRCGEVDQAAVSGFVRTFTAFVTGAVDDPPPAGPK</sequence>
<organism evidence="1 2">
    <name type="scientific">Actinocatenispora thailandica</name>
    <dbReference type="NCBI Taxonomy" id="227318"/>
    <lineage>
        <taxon>Bacteria</taxon>
        <taxon>Bacillati</taxon>
        <taxon>Actinomycetota</taxon>
        <taxon>Actinomycetes</taxon>
        <taxon>Micromonosporales</taxon>
        <taxon>Micromonosporaceae</taxon>
        <taxon>Actinocatenispora</taxon>
    </lineage>
</organism>
<dbReference type="RefSeq" id="WP_203963457.1">
    <property type="nucleotide sequence ID" value="NZ_AP023355.1"/>
</dbReference>
<gene>
    <name evidence="1" type="ORF">Athai_47140</name>
</gene>
<reference evidence="1 2" key="1">
    <citation type="submission" date="2020-08" db="EMBL/GenBank/DDBJ databases">
        <title>Whole genome shotgun sequence of Actinocatenispora thailandica NBRC 105041.</title>
        <authorList>
            <person name="Komaki H."/>
            <person name="Tamura T."/>
        </authorList>
    </citation>
    <scope>NUCLEOTIDE SEQUENCE [LARGE SCALE GENOMIC DNA]</scope>
    <source>
        <strain evidence="1 2">NBRC 105041</strain>
    </source>
</reference>
<evidence type="ECO:0008006" key="3">
    <source>
        <dbReference type="Google" id="ProtNLM"/>
    </source>
</evidence>
<name>A0A7R7DT01_9ACTN</name>
<keyword evidence="2" id="KW-1185">Reference proteome</keyword>
<dbReference type="Proteomes" id="UP000611640">
    <property type="component" value="Chromosome"/>
</dbReference>
<proteinExistence type="predicted"/>
<dbReference type="AlphaFoldDB" id="A0A7R7DT01"/>
<dbReference type="KEGG" id="atl:Athai_47140"/>
<evidence type="ECO:0000313" key="1">
    <source>
        <dbReference type="EMBL" id="BCJ37211.1"/>
    </source>
</evidence>
<accession>A0A7R7DT01</accession>